<dbReference type="Gene3D" id="2.60.40.3600">
    <property type="match status" value="4"/>
</dbReference>
<dbReference type="Pfam" id="PF13402">
    <property type="entry name" value="Peptidase_M60"/>
    <property type="match status" value="1"/>
</dbReference>
<dbReference type="PANTHER" id="PTHR15730">
    <property type="entry name" value="EXPERIMENTAL AUTOIMMUNE PROSTATITIS ANTIGEN 2-RELATED"/>
    <property type="match status" value="1"/>
</dbReference>
<dbReference type="Gene3D" id="3.40.390.80">
    <property type="entry name" value="Peptidase M60, enhancin-like domain 2"/>
    <property type="match status" value="1"/>
</dbReference>
<dbReference type="InterPro" id="IPR004954">
    <property type="entry name" value="Mucin-bd"/>
</dbReference>
<keyword evidence="1" id="KW-0732">Signal</keyword>
<dbReference type="Pfam" id="PF03272">
    <property type="entry name" value="Mucin_bdg"/>
    <property type="match status" value="4"/>
</dbReference>
<dbReference type="EMBL" id="FWZD01000035">
    <property type="protein sequence ID" value="SMD82084.1"/>
    <property type="molecule type" value="Genomic_DNA"/>
</dbReference>
<dbReference type="Pfam" id="PF22501">
    <property type="entry name" value="DUF6991"/>
    <property type="match status" value="1"/>
</dbReference>
<dbReference type="InterPro" id="IPR054260">
    <property type="entry name" value="DUF6991"/>
</dbReference>
<dbReference type="AlphaFoldDB" id="A0A1Y5Z705"/>
<feature type="domain" description="Peptidase M60" evidence="2">
    <location>
        <begin position="78"/>
        <end position="366"/>
    </location>
</feature>
<feature type="signal peptide" evidence="1">
    <location>
        <begin position="1"/>
        <end position="26"/>
    </location>
</feature>
<name>A0A1Y5Z705_9BACI</name>
<dbReference type="InterPro" id="IPR035423">
    <property type="entry name" value="M60-like_N"/>
</dbReference>
<dbReference type="PANTHER" id="PTHR15730:SF5">
    <property type="entry name" value="SI:CH211-210B2.2-RELATED"/>
    <property type="match status" value="1"/>
</dbReference>
<dbReference type="RefSeq" id="WP_088027947.1">
    <property type="nucleotide sequence ID" value="NZ_FWZD01000035.1"/>
</dbReference>
<proteinExistence type="predicted"/>
<accession>A0A1Y5Z705</accession>
<dbReference type="SMART" id="SM01276">
    <property type="entry name" value="M60-like"/>
    <property type="match status" value="1"/>
</dbReference>
<evidence type="ECO:0000313" key="4">
    <source>
        <dbReference type="Proteomes" id="UP000194439"/>
    </source>
</evidence>
<dbReference type="InterPro" id="IPR051244">
    <property type="entry name" value="TCAF"/>
</dbReference>
<dbReference type="Pfam" id="PF17291">
    <property type="entry name" value="M60-like_N"/>
    <property type="match status" value="1"/>
</dbReference>
<organism evidence="3 4">
    <name type="scientific">Bacillus mobilis</name>
    <dbReference type="NCBI Taxonomy" id="2026190"/>
    <lineage>
        <taxon>Bacteria</taxon>
        <taxon>Bacillati</taxon>
        <taxon>Bacillota</taxon>
        <taxon>Bacilli</taxon>
        <taxon>Bacillales</taxon>
        <taxon>Bacillaceae</taxon>
        <taxon>Bacillus</taxon>
        <taxon>Bacillus cereus group</taxon>
    </lineage>
</organism>
<sequence length="1269" mass="144469">MSKKKKSRVLVAGICISTLLSPVAFEASKGYAAPLEENKGGNLEEIKENKFEQRTFHVPGKGDIEKETQRLKVTFHLSVNEPTGIYAEPNEEITIDIKGTQSIQAFIGTRTYDEKDPEKFDLKPGKNVISSPNGGILYFYNMNNEGEVTASVTNGGSHFPLFILGKHTKKDWDEMLKKYKDPYAVELKGERSLITASYKAVQNHMNDTDPTKLMKLHDKIIRLENAVAGLSEDGIGVAKSPNHYVQFVEKRNFDEDDYMFATNYRTGYISDVMNRVLDLEVLEKDGWGPWHEVGHLHQQKAWDWDAVGEVTVNIYSLAVQKALGNKLEMEEHYEKSFEYLERPIAQRIIDEINPLTMFWQLNVVYGEQFYPRLHQAYRVLPEGEMPNSDEEKKQMFIYMTSKVAGQNLIPFFEEWGLTPNDDTREKVEKLNLPKLEKEIWKATDSNDIREKQVEPYKVPYGEPANEVQNLLVGTDSDENQANRLVRNLGENVKVTGKVIWSKLDDGKQEVLVEIGDEKGNENLITVPVNVVYGDSIIFQGISDDVMSTVTLRHNEKKLNVNFTNNKIHYRFEKEEYMGLAIYDRNGIEKKRVSAEGQETGKRFAMELNELDFEYGDVVKVFHAEPSRLKWYRNNELVDQGKAKNKKEKLFQITQQGFELKDSLQEVTAVPQKVVVGTDAATLDAKSFVEVKGGEVIGFVEKPNTTKMGEQKVKVETKDIFGNKQVTEVSLKVTYGDSIEYVGYNNEIVSVVTLKHDEKKLHATDTDEQIHEYFDQEQYMGITLYDQNGKEKKQVTAEGQETSKSFAEQVNGIEFTYGDVVKVFHAEPDRLKWYQNNNLAGQGGKKGTKELFFKMTEKGFERIEMQQEVKAVPQKVVIGTNSETLDAKKFVEVKGGEVVGFVEKPNTTKIGEQTVKVETKDIFGNKKITEVSLEVTYGDSLVFRGLNYSTDIKSIVTLQHDQKKFSATADSNPVHYHFKDEMYFEFALLDAAGKEQKKATVKGVEDTKEFAKVINGLEFEYGDVVKVYHAEANRLNWYQNNTFAGQGKAKVEKELFFKVTEKGFERVETQQEVKAVPQKVVIGTNRETLDAKKFVEVKDGEVVGFVGTLDTTNIGKQTIKVETKDIFGNKKVTEVPVEITYGDSIVYQGVSNIIRSIVTLNHDEKKLHATFTNETIHYRFVNEQYIGLAIYDQNGKEKKRITAEGQETSKNFAEQVNGTSFQYGDVVKVYHAESDRLNWYKKSELVGKGDKKKFKEISFKIAPNGLEQVQ</sequence>
<dbReference type="InterPro" id="IPR031161">
    <property type="entry name" value="Peptidase_M60_dom"/>
</dbReference>
<reference evidence="4" key="1">
    <citation type="submission" date="2017-04" db="EMBL/GenBank/DDBJ databases">
        <authorList>
            <person name="Criscuolo A."/>
        </authorList>
    </citation>
    <scope>NUCLEOTIDE SEQUENCE [LARGE SCALE GENOMIC DNA]</scope>
</reference>
<dbReference type="Gene3D" id="1.10.390.30">
    <property type="entry name" value="Peptidase M60, enhancin-like domain 3"/>
    <property type="match status" value="1"/>
</dbReference>
<evidence type="ECO:0000313" key="3">
    <source>
        <dbReference type="EMBL" id="SMD82084.1"/>
    </source>
</evidence>
<feature type="chain" id="PRO_5038367995" evidence="1">
    <location>
        <begin position="27"/>
        <end position="1269"/>
    </location>
</feature>
<gene>
    <name evidence="3" type="ORF">BACERE00185_01223</name>
</gene>
<protein>
    <submittedName>
        <fullName evidence="3">Viral enhancin protein</fullName>
    </submittedName>
</protein>
<dbReference type="Proteomes" id="UP000194439">
    <property type="component" value="Unassembled WGS sequence"/>
</dbReference>
<dbReference type="Gene3D" id="2.60.120.1250">
    <property type="entry name" value="Peptidase M60, enhancin-like domain 1"/>
    <property type="match status" value="1"/>
</dbReference>
<dbReference type="InterPro" id="IPR042279">
    <property type="entry name" value="Pep_M60_3"/>
</dbReference>
<evidence type="ECO:0000256" key="1">
    <source>
        <dbReference type="SAM" id="SignalP"/>
    </source>
</evidence>
<dbReference type="PROSITE" id="PS51723">
    <property type="entry name" value="PEPTIDASE_M60"/>
    <property type="match status" value="1"/>
</dbReference>
<evidence type="ECO:0000259" key="2">
    <source>
        <dbReference type="PROSITE" id="PS51723"/>
    </source>
</evidence>